<evidence type="ECO:0000256" key="2">
    <source>
        <dbReference type="ARBA" id="ARBA00022490"/>
    </source>
</evidence>
<keyword evidence="2" id="KW-0963">Cytoplasm</keyword>
<organism evidence="10">
    <name type="scientific">Eiseniibacteriota bacterium</name>
    <dbReference type="NCBI Taxonomy" id="2212470"/>
    <lineage>
        <taxon>Bacteria</taxon>
        <taxon>Candidatus Eiseniibacteriota</taxon>
    </lineage>
</organism>
<feature type="non-terminal residue" evidence="10">
    <location>
        <position position="1"/>
    </location>
</feature>
<feature type="domain" description="NusA-like second KH" evidence="9">
    <location>
        <begin position="55"/>
        <end position="119"/>
    </location>
</feature>
<dbReference type="Gene3D" id="1.10.150.20">
    <property type="entry name" value="5' to 3' exonuclease, C-terminal subdomain"/>
    <property type="match status" value="1"/>
</dbReference>
<dbReference type="CDD" id="cd22529">
    <property type="entry name" value="KH-II_NusA_rpt2"/>
    <property type="match status" value="1"/>
</dbReference>
<feature type="domain" description="Transcription factor NusA first KH" evidence="8">
    <location>
        <begin position="1"/>
        <end position="50"/>
    </location>
</feature>
<dbReference type="GO" id="GO:0006353">
    <property type="term" value="P:DNA-templated transcription termination"/>
    <property type="evidence" value="ECO:0007669"/>
    <property type="project" value="UniProtKB-KW"/>
</dbReference>
<name>A0A7V2AUF8_UNCEI</name>
<dbReference type="GO" id="GO:0005829">
    <property type="term" value="C:cytosol"/>
    <property type="evidence" value="ECO:0007669"/>
    <property type="project" value="TreeGrafter"/>
</dbReference>
<dbReference type="FunFam" id="3.30.300.20:FF:000005">
    <property type="entry name" value="Transcription termination/antitermination protein NusA"/>
    <property type="match status" value="1"/>
</dbReference>
<dbReference type="Pfam" id="PF13184">
    <property type="entry name" value="KH_NusA_1st"/>
    <property type="match status" value="1"/>
</dbReference>
<feature type="compositionally biased region" description="Basic and acidic residues" evidence="7">
    <location>
        <begin position="304"/>
        <end position="313"/>
    </location>
</feature>
<dbReference type="InterPro" id="IPR015946">
    <property type="entry name" value="KH_dom-like_a/b"/>
</dbReference>
<evidence type="ECO:0000256" key="3">
    <source>
        <dbReference type="ARBA" id="ARBA00022814"/>
    </source>
</evidence>
<feature type="compositionally biased region" description="Basic and acidic residues" evidence="7">
    <location>
        <begin position="235"/>
        <end position="245"/>
    </location>
</feature>
<dbReference type="SUPFAM" id="SSF54814">
    <property type="entry name" value="Prokaryotic type KH domain (KH-domain type II)"/>
    <property type="match status" value="2"/>
</dbReference>
<feature type="compositionally biased region" description="Acidic residues" evidence="7">
    <location>
        <begin position="206"/>
        <end position="220"/>
    </location>
</feature>
<evidence type="ECO:0000256" key="7">
    <source>
        <dbReference type="SAM" id="MobiDB-lite"/>
    </source>
</evidence>
<evidence type="ECO:0000259" key="8">
    <source>
        <dbReference type="Pfam" id="PF13184"/>
    </source>
</evidence>
<evidence type="ECO:0000313" key="10">
    <source>
        <dbReference type="EMBL" id="HER43463.1"/>
    </source>
</evidence>
<keyword evidence="5" id="KW-0805">Transcription regulation</keyword>
<dbReference type="PANTHER" id="PTHR22648:SF0">
    <property type="entry name" value="TRANSCRIPTION TERMINATION_ANTITERMINATION PROTEIN NUSA"/>
    <property type="match status" value="1"/>
</dbReference>
<feature type="compositionally biased region" description="Acidic residues" evidence="7">
    <location>
        <begin position="320"/>
        <end position="337"/>
    </location>
</feature>
<evidence type="ECO:0000259" key="9">
    <source>
        <dbReference type="Pfam" id="PF26594"/>
    </source>
</evidence>
<accession>A0A7V2AUF8</accession>
<dbReference type="GO" id="GO:0031564">
    <property type="term" value="P:transcription antitermination"/>
    <property type="evidence" value="ECO:0007669"/>
    <property type="project" value="UniProtKB-KW"/>
</dbReference>
<feature type="region of interest" description="Disordered" evidence="7">
    <location>
        <begin position="201"/>
        <end position="337"/>
    </location>
</feature>
<evidence type="ECO:0000256" key="4">
    <source>
        <dbReference type="ARBA" id="ARBA00022884"/>
    </source>
</evidence>
<keyword evidence="6" id="KW-0804">Transcription</keyword>
<feature type="compositionally biased region" description="Acidic residues" evidence="7">
    <location>
        <begin position="246"/>
        <end position="289"/>
    </location>
</feature>
<dbReference type="Pfam" id="PF14520">
    <property type="entry name" value="HHH_5"/>
    <property type="match status" value="1"/>
</dbReference>
<keyword evidence="1" id="KW-0806">Transcription termination</keyword>
<keyword evidence="3" id="KW-0889">Transcription antitermination</keyword>
<dbReference type="InterPro" id="IPR025249">
    <property type="entry name" value="TF_NusA_KH_1st"/>
</dbReference>
<evidence type="ECO:0000256" key="1">
    <source>
        <dbReference type="ARBA" id="ARBA00022472"/>
    </source>
</evidence>
<dbReference type="SUPFAM" id="SSF47794">
    <property type="entry name" value="Rad51 N-terminal domain-like"/>
    <property type="match status" value="1"/>
</dbReference>
<dbReference type="InterPro" id="IPR058582">
    <property type="entry name" value="KH_NusA_2nd"/>
</dbReference>
<gene>
    <name evidence="10" type="ORF">ENO08_03290</name>
</gene>
<dbReference type="InterPro" id="IPR010995">
    <property type="entry name" value="DNA_repair_Rad51/TF_NusA_a-hlx"/>
</dbReference>
<evidence type="ECO:0008006" key="11">
    <source>
        <dbReference type="Google" id="ProtNLM"/>
    </source>
</evidence>
<dbReference type="InterPro" id="IPR009019">
    <property type="entry name" value="KH_sf_prok-type"/>
</dbReference>
<dbReference type="GO" id="GO:0003723">
    <property type="term" value="F:RNA binding"/>
    <property type="evidence" value="ECO:0007669"/>
    <property type="project" value="UniProtKB-KW"/>
</dbReference>
<protein>
    <recommendedName>
        <fullName evidence="11">Transcription termination/antitermination protein NusA</fullName>
    </recommendedName>
</protein>
<reference evidence="10" key="1">
    <citation type="journal article" date="2020" name="mSystems">
        <title>Genome- and Community-Level Interaction Insights into Carbon Utilization and Element Cycling Functions of Hydrothermarchaeota in Hydrothermal Sediment.</title>
        <authorList>
            <person name="Zhou Z."/>
            <person name="Liu Y."/>
            <person name="Xu W."/>
            <person name="Pan J."/>
            <person name="Luo Z.H."/>
            <person name="Li M."/>
        </authorList>
    </citation>
    <scope>NUCLEOTIDE SEQUENCE [LARGE SCALE GENOMIC DNA]</scope>
    <source>
        <strain evidence="10">SpSt-1233</strain>
    </source>
</reference>
<dbReference type="Proteomes" id="UP000886069">
    <property type="component" value="Unassembled WGS sequence"/>
</dbReference>
<comment type="caution">
    <text evidence="10">The sequence shown here is derived from an EMBL/GenBank/DDBJ whole genome shotgun (WGS) entry which is preliminary data.</text>
</comment>
<dbReference type="InterPro" id="IPR030842">
    <property type="entry name" value="TF_NusA_bacterial"/>
</dbReference>
<dbReference type="AlphaFoldDB" id="A0A7V2AUF8"/>
<proteinExistence type="predicted"/>
<evidence type="ECO:0000256" key="5">
    <source>
        <dbReference type="ARBA" id="ARBA00023015"/>
    </source>
</evidence>
<dbReference type="Gene3D" id="3.30.300.20">
    <property type="match status" value="2"/>
</dbReference>
<dbReference type="Pfam" id="PF26594">
    <property type="entry name" value="KH_NusA_2nd"/>
    <property type="match status" value="1"/>
</dbReference>
<evidence type="ECO:0000256" key="6">
    <source>
        <dbReference type="ARBA" id="ARBA00023163"/>
    </source>
</evidence>
<dbReference type="PANTHER" id="PTHR22648">
    <property type="entry name" value="TRANSCRIPTION TERMINATION FACTOR NUSA"/>
    <property type="match status" value="1"/>
</dbReference>
<dbReference type="GO" id="GO:0000166">
    <property type="term" value="F:nucleotide binding"/>
    <property type="evidence" value="ECO:0007669"/>
    <property type="project" value="InterPro"/>
</dbReference>
<sequence>ARESGGRSKIAVFSRNDKVDAVGSCVGMKGSRVQAVVNELHGEKIDIVNWSETSSEFVSRALAPAKISSLRFNESTGEVLAIVEDDQLSLAIGREGQNVRLASKLTGWKIGLMTVRDAERRDRLESKLQMDISEMYGVTPRISQKLKGIGILTVQKLHKTPIEELLLIEGIGPKIAEKLKATASETMEELNRALEELIVKERESEAAEETPLFDEEVFGSEEEKKEEEAPLTEADLFKDLDAKPSEEDEEESDADGPEDETAGDEDEAADEETAGDDEGAPGAEDEEAAGGERAEPGDEEDIERPEPDARESEEPAGAVENEETDVDEDESDDTKQQ</sequence>
<keyword evidence="4" id="KW-0694">RNA-binding</keyword>
<dbReference type="EMBL" id="DSEC01000233">
    <property type="protein sequence ID" value="HER43463.1"/>
    <property type="molecule type" value="Genomic_DNA"/>
</dbReference>